<dbReference type="GeneID" id="24424784"/>
<evidence type="ECO:0000259" key="8">
    <source>
        <dbReference type="SMART" id="SM00978"/>
    </source>
</evidence>
<protein>
    <submittedName>
        <fullName evidence="9">Mitochondrial import inner membrane translocase subunit TIM44</fullName>
    </submittedName>
</protein>
<evidence type="ECO:0000256" key="1">
    <source>
        <dbReference type="ARBA" id="ARBA00004273"/>
    </source>
</evidence>
<proteinExistence type="inferred from homology"/>
<dbReference type="Proteomes" id="UP000002899">
    <property type="component" value="Chromosome III"/>
</dbReference>
<evidence type="ECO:0000256" key="7">
    <source>
        <dbReference type="SAM" id="Coils"/>
    </source>
</evidence>
<comment type="similarity">
    <text evidence="2">Belongs to the Tim44 family.</text>
</comment>
<evidence type="ECO:0000256" key="5">
    <source>
        <dbReference type="ARBA" id="ARBA00023128"/>
    </source>
</evidence>
<keyword evidence="5" id="KW-0496">Mitochondrion</keyword>
<dbReference type="Gene3D" id="3.10.450.240">
    <property type="match status" value="1"/>
</dbReference>
<dbReference type="GO" id="GO:0005743">
    <property type="term" value="C:mitochondrial inner membrane"/>
    <property type="evidence" value="ECO:0007669"/>
    <property type="project" value="UniProtKB-SubCell"/>
</dbReference>
<evidence type="ECO:0000256" key="4">
    <source>
        <dbReference type="ARBA" id="ARBA00022946"/>
    </source>
</evidence>
<evidence type="ECO:0000256" key="6">
    <source>
        <dbReference type="ARBA" id="ARBA00023136"/>
    </source>
</evidence>
<reference evidence="9 10" key="2">
    <citation type="journal article" date="2013" name="PLoS ONE">
        <title>Whole genome mapping and re-organization of the nuclear and mitochondrial genomes of Babesia microti isolates.</title>
        <authorList>
            <person name="Cornillot E."/>
            <person name="Dassouli A."/>
            <person name="Garg A."/>
            <person name="Pachikara N."/>
            <person name="Randazzo S."/>
            <person name="Depoix D."/>
            <person name="Carcy B."/>
            <person name="Delbecq S."/>
            <person name="Frutos R."/>
            <person name="Silva J.C."/>
            <person name="Sutton R."/>
            <person name="Krause P.J."/>
            <person name="Mamoun C.B."/>
        </authorList>
    </citation>
    <scope>NUCLEOTIDE SEQUENCE [LARGE SCALE GENOMIC DNA]</scope>
    <source>
        <strain evidence="9 10">RI</strain>
    </source>
</reference>
<keyword evidence="4" id="KW-0809">Transit peptide</keyword>
<feature type="domain" description="Tim44-like" evidence="8">
    <location>
        <begin position="221"/>
        <end position="366"/>
    </location>
</feature>
<comment type="subcellular location">
    <subcellularLocation>
        <location evidence="1">Mitochondrion inner membrane</location>
    </subcellularLocation>
</comment>
<dbReference type="VEuPathDB" id="PiroplasmaDB:BMR1_03g00750"/>
<dbReference type="KEGG" id="bmic:BMR1_03g00750"/>
<evidence type="ECO:0000256" key="2">
    <source>
        <dbReference type="ARBA" id="ARBA00009597"/>
    </source>
</evidence>
<dbReference type="OrthoDB" id="10265990at2759"/>
<dbReference type="Pfam" id="PF04280">
    <property type="entry name" value="Tim44"/>
    <property type="match status" value="1"/>
</dbReference>
<keyword evidence="7" id="KW-0175">Coiled coil</keyword>
<feature type="coiled-coil region" evidence="7">
    <location>
        <begin position="129"/>
        <end position="156"/>
    </location>
</feature>
<dbReference type="SUPFAM" id="SSF54427">
    <property type="entry name" value="NTF2-like"/>
    <property type="match status" value="1"/>
</dbReference>
<sequence length="382" mass="43655">MYLNPCFRRIFSKFPNKTFRNLRYLATRELSSQSFIKIVMDQVAKDMNTDSELRKAVKELEKSTRESKVPGEIAKISNAIKNTSKMIISGTGKLVSTVSGAPGIKEFMSAVSTVGNILDKATDRIHDNTSQANEQVKKWKNRMEQLRTKRKQQYASNNVQVAENFTDKVSDNNIRQSNECQLVCIQESTWDRFGSKLKDMPLLNSFFENPLIGKLFGETEFARAIREMKTFDDSFNVPEFVELVEQVVARHMVSSYLNGDIQALKLHCGETAYTTLKSSIEQRRLLNLTIDPSILILKDVELKGGMIVENTPWFIFTFTTQQINCIYKEDGQIISGAVDDIREVLYTMALSRHPNLQDPEMADLQYPYMVRELAIIGNQPSW</sequence>
<organism evidence="9 10">
    <name type="scientific">Babesia microti (strain RI)</name>
    <dbReference type="NCBI Taxonomy" id="1133968"/>
    <lineage>
        <taxon>Eukaryota</taxon>
        <taxon>Sar</taxon>
        <taxon>Alveolata</taxon>
        <taxon>Apicomplexa</taxon>
        <taxon>Aconoidasida</taxon>
        <taxon>Piroplasmida</taxon>
        <taxon>Babesiidae</taxon>
        <taxon>Babesia</taxon>
    </lineage>
</organism>
<dbReference type="InterPro" id="IPR039544">
    <property type="entry name" value="Tim44-like"/>
</dbReference>
<evidence type="ECO:0000313" key="10">
    <source>
        <dbReference type="Proteomes" id="UP000002899"/>
    </source>
</evidence>
<dbReference type="AlphaFoldDB" id="A0A1R4AB83"/>
<dbReference type="PANTHER" id="PTHR10721">
    <property type="entry name" value="MITOCHONDRIAL IMPORT INNER MEMBRANE TRANSLOCASE SUBUNIT TIM44"/>
    <property type="match status" value="1"/>
</dbReference>
<dbReference type="PANTHER" id="PTHR10721:SF1">
    <property type="entry name" value="MITOCHONDRIAL IMPORT INNER MEMBRANE TRANSLOCASE SUBUNIT TIM44"/>
    <property type="match status" value="1"/>
</dbReference>
<name>A0A1R4AB83_BABMR</name>
<dbReference type="GO" id="GO:0051087">
    <property type="term" value="F:protein-folding chaperone binding"/>
    <property type="evidence" value="ECO:0007669"/>
    <property type="project" value="TreeGrafter"/>
</dbReference>
<dbReference type="GO" id="GO:0030150">
    <property type="term" value="P:protein import into mitochondrial matrix"/>
    <property type="evidence" value="ECO:0007669"/>
    <property type="project" value="TreeGrafter"/>
</dbReference>
<dbReference type="RefSeq" id="XP_021338450.1">
    <property type="nucleotide sequence ID" value="XM_021481862.1"/>
</dbReference>
<keyword evidence="6" id="KW-0472">Membrane</keyword>
<dbReference type="EMBL" id="LN871598">
    <property type="protein sequence ID" value="SJK86272.1"/>
    <property type="molecule type" value="Genomic_DNA"/>
</dbReference>
<accession>A0A1R4AB83</accession>
<keyword evidence="3" id="KW-0999">Mitochondrion inner membrane</keyword>
<reference evidence="9 10" key="1">
    <citation type="journal article" date="2012" name="Nucleic Acids Res.">
        <title>Sequencing of the smallest Apicomplexan genome from the human pathogen Babesia microti.</title>
        <authorList>
            <person name="Cornillot E."/>
            <person name="Hadj-Kaddour K."/>
            <person name="Dassouli A."/>
            <person name="Noel B."/>
            <person name="Ranwez V."/>
            <person name="Vacherie B."/>
            <person name="Augagneur Y."/>
            <person name="Bres V."/>
            <person name="Duclos A."/>
            <person name="Randazzo S."/>
            <person name="Carcy B."/>
            <person name="Debierre-Grockiego F."/>
            <person name="Delbecq S."/>
            <person name="Moubri-Menage K."/>
            <person name="Shams-Eldin H."/>
            <person name="Usmani-Brown S."/>
            <person name="Bringaud F."/>
            <person name="Wincker P."/>
            <person name="Vivares C.P."/>
            <person name="Schwarz R.T."/>
            <person name="Schetters T.P."/>
            <person name="Krause P.J."/>
            <person name="Gorenflot A."/>
            <person name="Berry V."/>
            <person name="Barbe V."/>
            <person name="Ben Mamoun C."/>
        </authorList>
    </citation>
    <scope>NUCLEOTIDE SEQUENCE [LARGE SCALE GENOMIC DNA]</scope>
    <source>
        <strain evidence="9 10">RI</strain>
    </source>
</reference>
<evidence type="ECO:0000313" key="9">
    <source>
        <dbReference type="EMBL" id="SJK86272.1"/>
    </source>
</evidence>
<dbReference type="InterPro" id="IPR007379">
    <property type="entry name" value="Tim44-like_dom"/>
</dbReference>
<reference evidence="9 10" key="3">
    <citation type="journal article" date="2016" name="Sci. Rep.">
        <title>Genome-wide diversity and gene expression profiling of Babesia microti isolates identify polymorphic genes that mediate host-pathogen interactions.</title>
        <authorList>
            <person name="Silva J.C."/>
            <person name="Cornillot E."/>
            <person name="McCracken C."/>
            <person name="Usmani-Brown S."/>
            <person name="Dwivedi A."/>
            <person name="Ifeonu O.O."/>
            <person name="Crabtree J."/>
            <person name="Gotia H.T."/>
            <person name="Virji A.Z."/>
            <person name="Reynes C."/>
            <person name="Colinge J."/>
            <person name="Kumar V."/>
            <person name="Lawres L."/>
            <person name="Pazzi J.E."/>
            <person name="Pablo J.V."/>
            <person name="Hung C."/>
            <person name="Brancato J."/>
            <person name="Kumari P."/>
            <person name="Orvis J."/>
            <person name="Tretina K."/>
            <person name="Chibucos M."/>
            <person name="Ott S."/>
            <person name="Sadzewicz L."/>
            <person name="Sengamalay N."/>
            <person name="Shetty A.C."/>
            <person name="Su Q."/>
            <person name="Tallon L."/>
            <person name="Fraser C.M."/>
            <person name="Frutos R."/>
            <person name="Molina D.M."/>
            <person name="Krause P.J."/>
            <person name="Ben Mamoun C."/>
        </authorList>
    </citation>
    <scope>NUCLEOTIDE SEQUENCE [LARGE SCALE GENOMIC DNA]</scope>
    <source>
        <strain evidence="9 10">RI</strain>
    </source>
</reference>
<dbReference type="SMART" id="SM00978">
    <property type="entry name" value="Tim44"/>
    <property type="match status" value="1"/>
</dbReference>
<keyword evidence="10" id="KW-1185">Reference proteome</keyword>
<gene>
    <name evidence="9" type="ORF">BMR1_03g00750</name>
</gene>
<dbReference type="InterPro" id="IPR032710">
    <property type="entry name" value="NTF2-like_dom_sf"/>
</dbReference>
<evidence type="ECO:0000256" key="3">
    <source>
        <dbReference type="ARBA" id="ARBA00022792"/>
    </source>
</evidence>